<organism evidence="1 2">
    <name type="scientific">Albidiferax ferrireducens (strain ATCC BAA-621 / DSM 15236 / T118)</name>
    <name type="common">Rhodoferax ferrireducens</name>
    <dbReference type="NCBI Taxonomy" id="338969"/>
    <lineage>
        <taxon>Bacteria</taxon>
        <taxon>Pseudomonadati</taxon>
        <taxon>Pseudomonadota</taxon>
        <taxon>Betaproteobacteria</taxon>
        <taxon>Burkholderiales</taxon>
        <taxon>Comamonadaceae</taxon>
        <taxon>Rhodoferax</taxon>
    </lineage>
</organism>
<proteinExistence type="predicted"/>
<protein>
    <submittedName>
        <fullName evidence="1">Uncharacterized protein</fullName>
    </submittedName>
</protein>
<dbReference type="KEGG" id="rfr:Rfer_2831"/>
<dbReference type="EMBL" id="CP000267">
    <property type="protein sequence ID" value="ABD70543.1"/>
    <property type="molecule type" value="Genomic_DNA"/>
</dbReference>
<reference evidence="2" key="1">
    <citation type="submission" date="2006-02" db="EMBL/GenBank/DDBJ databases">
        <title>Complete sequence of chromosome of Rhodoferax ferrireducens DSM 15236.</title>
        <authorList>
            <person name="Copeland A."/>
            <person name="Lucas S."/>
            <person name="Lapidus A."/>
            <person name="Barry K."/>
            <person name="Detter J.C."/>
            <person name="Glavina del Rio T."/>
            <person name="Hammon N."/>
            <person name="Israni S."/>
            <person name="Pitluck S."/>
            <person name="Brettin T."/>
            <person name="Bruce D."/>
            <person name="Han C."/>
            <person name="Tapia R."/>
            <person name="Gilna P."/>
            <person name="Kiss H."/>
            <person name="Schmutz J."/>
            <person name="Larimer F."/>
            <person name="Land M."/>
            <person name="Kyrpides N."/>
            <person name="Ivanova N."/>
            <person name="Richardson P."/>
        </authorList>
    </citation>
    <scope>NUCLEOTIDE SEQUENCE [LARGE SCALE GENOMIC DNA]</scope>
    <source>
        <strain evidence="2">ATCC BAA-621 / DSM 15236 / T118</strain>
    </source>
</reference>
<sequence>MLAFLSVISILTQGKHSMVDKFVYTETDDDGQKKRAQNVFNCFLDDAYDIPVDEGMSVAQYMLKVHEVEQKVIRDNLDHESIFHFMNLILKHGTSVTASIKAGKRHSASRANKAKVFYWCDDNMHLHDSMDDAAWDIAETFVPEKFRAVRDWMTEWKKLRSASTP</sequence>
<accession>Q21UL0</accession>
<name>Q21UL0_ALBFT</name>
<keyword evidence="2" id="KW-1185">Reference proteome</keyword>
<gene>
    <name evidence="1" type="ordered locus">Rfer_2831</name>
</gene>
<dbReference type="AlphaFoldDB" id="Q21UL0"/>
<evidence type="ECO:0000313" key="2">
    <source>
        <dbReference type="Proteomes" id="UP000008332"/>
    </source>
</evidence>
<evidence type="ECO:0000313" key="1">
    <source>
        <dbReference type="EMBL" id="ABD70543.1"/>
    </source>
</evidence>
<dbReference type="STRING" id="338969.Rfer_2831"/>
<dbReference type="Proteomes" id="UP000008332">
    <property type="component" value="Chromosome"/>
</dbReference>
<dbReference type="HOGENOM" id="CLU_1609497_0_0_4"/>